<protein>
    <recommendedName>
        <fullName evidence="4">DUF7137 domain-containing protein</fullName>
    </recommendedName>
</protein>
<gene>
    <name evidence="5" type="ORF">Sste5346_005616</name>
</gene>
<evidence type="ECO:0000256" key="1">
    <source>
        <dbReference type="SAM" id="MobiDB-lite"/>
    </source>
</evidence>
<dbReference type="Proteomes" id="UP001583186">
    <property type="component" value="Unassembled WGS sequence"/>
</dbReference>
<dbReference type="PANTHER" id="PTHR42028">
    <property type="entry name" value="CHROMOSOME 1, WHOLE GENOME SHOTGUN SEQUENCE"/>
    <property type="match status" value="1"/>
</dbReference>
<name>A0ABR3Z3W4_9PEZI</name>
<reference evidence="5 6" key="1">
    <citation type="journal article" date="2024" name="IMA Fungus">
        <title>IMA Genome - F19 : A genome assembly and annotation guide to empower mycologists, including annotated draft genome sequences of Ceratocystis pirilliformis, Diaporthe australafricana, Fusarium ophioides, Paecilomyces lecythidis, and Sporothrix stenoceras.</title>
        <authorList>
            <person name="Aylward J."/>
            <person name="Wilson A.M."/>
            <person name="Visagie C.M."/>
            <person name="Spraker J."/>
            <person name="Barnes I."/>
            <person name="Buitendag C."/>
            <person name="Ceriani C."/>
            <person name="Del Mar Angel L."/>
            <person name="du Plessis D."/>
            <person name="Fuchs T."/>
            <person name="Gasser K."/>
            <person name="Kramer D."/>
            <person name="Li W."/>
            <person name="Munsamy K."/>
            <person name="Piso A."/>
            <person name="Price J.L."/>
            <person name="Sonnekus B."/>
            <person name="Thomas C."/>
            <person name="van der Nest A."/>
            <person name="van Dijk A."/>
            <person name="van Heerden A."/>
            <person name="van Vuuren N."/>
            <person name="Yilmaz N."/>
            <person name="Duong T.A."/>
            <person name="van der Merwe N.A."/>
            <person name="Wingfield M.J."/>
            <person name="Wingfield B.D."/>
        </authorList>
    </citation>
    <scope>NUCLEOTIDE SEQUENCE [LARGE SCALE GENOMIC DNA]</scope>
    <source>
        <strain evidence="5 6">CMW 5346</strain>
    </source>
</reference>
<keyword evidence="2" id="KW-0472">Membrane</keyword>
<feature type="compositionally biased region" description="Low complexity" evidence="1">
    <location>
        <begin position="72"/>
        <end position="96"/>
    </location>
</feature>
<dbReference type="InterPro" id="IPR055561">
    <property type="entry name" value="DUF7137"/>
</dbReference>
<keyword evidence="3" id="KW-0732">Signal</keyword>
<dbReference type="EMBL" id="JAWCUI010000030">
    <property type="protein sequence ID" value="KAL1894929.1"/>
    <property type="molecule type" value="Genomic_DNA"/>
</dbReference>
<feature type="region of interest" description="Disordered" evidence="1">
    <location>
        <begin position="70"/>
        <end position="107"/>
    </location>
</feature>
<evidence type="ECO:0000313" key="5">
    <source>
        <dbReference type="EMBL" id="KAL1894929.1"/>
    </source>
</evidence>
<keyword evidence="2" id="KW-0812">Transmembrane</keyword>
<dbReference type="PANTHER" id="PTHR42028:SF1">
    <property type="entry name" value="YALI0E30657P"/>
    <property type="match status" value="1"/>
</dbReference>
<comment type="caution">
    <text evidence="5">The sequence shown here is derived from an EMBL/GenBank/DDBJ whole genome shotgun (WGS) entry which is preliminary data.</text>
</comment>
<feature type="signal peptide" evidence="3">
    <location>
        <begin position="1"/>
        <end position="23"/>
    </location>
</feature>
<keyword evidence="2" id="KW-1133">Transmembrane helix</keyword>
<evidence type="ECO:0000256" key="3">
    <source>
        <dbReference type="SAM" id="SignalP"/>
    </source>
</evidence>
<accession>A0ABR3Z3W4</accession>
<keyword evidence="6" id="KW-1185">Reference proteome</keyword>
<organism evidence="5 6">
    <name type="scientific">Sporothrix stenoceras</name>
    <dbReference type="NCBI Taxonomy" id="5173"/>
    <lineage>
        <taxon>Eukaryota</taxon>
        <taxon>Fungi</taxon>
        <taxon>Dikarya</taxon>
        <taxon>Ascomycota</taxon>
        <taxon>Pezizomycotina</taxon>
        <taxon>Sordariomycetes</taxon>
        <taxon>Sordariomycetidae</taxon>
        <taxon>Ophiostomatales</taxon>
        <taxon>Ophiostomataceae</taxon>
        <taxon>Sporothrix</taxon>
    </lineage>
</organism>
<proteinExistence type="predicted"/>
<feature type="domain" description="DUF7137" evidence="4">
    <location>
        <begin position="122"/>
        <end position="258"/>
    </location>
</feature>
<evidence type="ECO:0000259" key="4">
    <source>
        <dbReference type="Pfam" id="PF23585"/>
    </source>
</evidence>
<feature type="transmembrane region" description="Helical" evidence="2">
    <location>
        <begin position="270"/>
        <end position="290"/>
    </location>
</feature>
<evidence type="ECO:0000313" key="6">
    <source>
        <dbReference type="Proteomes" id="UP001583186"/>
    </source>
</evidence>
<dbReference type="Pfam" id="PF23585">
    <property type="entry name" value="DUF7137"/>
    <property type="match status" value="1"/>
</dbReference>
<feature type="chain" id="PRO_5045403792" description="DUF7137 domain-containing protein" evidence="3">
    <location>
        <begin position="24"/>
        <end position="296"/>
    </location>
</feature>
<evidence type="ECO:0000256" key="2">
    <source>
        <dbReference type="SAM" id="Phobius"/>
    </source>
</evidence>
<sequence length="296" mass="31426">MKPTQSLGHVAFALLSMSTVTSAFSWSLPNLDNFVVRRADASKTTTSVTPEKTTSAADADNTFNLNTGAQVTSTTDKSGKATGKTTTTGKTTGKTTATDKEGNTGTANKTAEATHTTFNAVDPAGGVVMVTPATTANMELYKIGDYVTWVWNYTGLQATPTAVDVLASCSFATRTFTLTQNMTFETLGSYTWDTGAYQSAHVAAPLLTEEYTLIIYDADSSVSATAEAGYLDTFDGFTFGMYAPQSYTPLADGWTCATCSGALSDTERRAIGFALTMSIITVFSFTWFVTGMHLTL</sequence>